<dbReference type="AlphaFoldDB" id="A0A3M6V4N8"/>
<organism evidence="1 2">
    <name type="scientific">Pocillopora damicornis</name>
    <name type="common">Cauliflower coral</name>
    <name type="synonym">Millepora damicornis</name>
    <dbReference type="NCBI Taxonomy" id="46731"/>
    <lineage>
        <taxon>Eukaryota</taxon>
        <taxon>Metazoa</taxon>
        <taxon>Cnidaria</taxon>
        <taxon>Anthozoa</taxon>
        <taxon>Hexacorallia</taxon>
        <taxon>Scleractinia</taxon>
        <taxon>Astrocoeniina</taxon>
        <taxon>Pocilloporidae</taxon>
        <taxon>Pocillopora</taxon>
    </lineage>
</organism>
<evidence type="ECO:0000313" key="1">
    <source>
        <dbReference type="EMBL" id="RMX60847.1"/>
    </source>
</evidence>
<evidence type="ECO:0000313" key="2">
    <source>
        <dbReference type="Proteomes" id="UP000275408"/>
    </source>
</evidence>
<name>A0A3M6V4N8_POCDA</name>
<accession>A0A3M6V4N8</accession>
<keyword evidence="2" id="KW-1185">Reference proteome</keyword>
<sequence length="181" mass="20868">MSTWYGVTVEEERSLLCKISTDTVYNTLKTHAKYAHSVRGKLTVKDVESFRNGSVCEPYERSLYKRTFMSEPFIEKHAISTELPDANREKHKSKSHRVCRRDREPSRIPIRSLKSLGNKLKSRKALLRQSELPTALNVFDTDYQLEYSESYSGTVHQETAIEGYQYCTSLRGAFESSISEN</sequence>
<dbReference type="Proteomes" id="UP000275408">
    <property type="component" value="Unassembled WGS sequence"/>
</dbReference>
<reference evidence="1 2" key="1">
    <citation type="journal article" date="2018" name="Sci. Rep.">
        <title>Comparative analysis of the Pocillopora damicornis genome highlights role of immune system in coral evolution.</title>
        <authorList>
            <person name="Cunning R."/>
            <person name="Bay R.A."/>
            <person name="Gillette P."/>
            <person name="Baker A.C."/>
            <person name="Traylor-Knowles N."/>
        </authorList>
    </citation>
    <scope>NUCLEOTIDE SEQUENCE [LARGE SCALE GENOMIC DNA]</scope>
    <source>
        <strain evidence="1">RSMAS</strain>
        <tissue evidence="1">Whole animal</tissue>
    </source>
</reference>
<dbReference type="EMBL" id="RCHS01000100">
    <property type="protein sequence ID" value="RMX60847.1"/>
    <property type="molecule type" value="Genomic_DNA"/>
</dbReference>
<proteinExistence type="predicted"/>
<protein>
    <submittedName>
        <fullName evidence="1">Uncharacterized protein</fullName>
    </submittedName>
</protein>
<gene>
    <name evidence="1" type="ORF">pdam_00007767</name>
</gene>
<comment type="caution">
    <text evidence="1">The sequence shown here is derived from an EMBL/GenBank/DDBJ whole genome shotgun (WGS) entry which is preliminary data.</text>
</comment>